<gene>
    <name evidence="4" type="primary">AUGUSTUS-3.0.2_10240</name>
    <name evidence="4" type="ORF">TcasGA2_TC010240</name>
</gene>
<dbReference type="KEGG" id="tca:658696"/>
<dbReference type="PRINTS" id="PR00080">
    <property type="entry name" value="SDRFAMILY"/>
</dbReference>
<dbReference type="HOGENOM" id="CLU_010194_2_10_1"/>
<dbReference type="FunFam" id="3.40.50.720:FF:000047">
    <property type="entry name" value="NADP-dependent L-serine/L-allo-threonine dehydrogenase"/>
    <property type="match status" value="1"/>
</dbReference>
<dbReference type="PhylomeDB" id="D7EJA1"/>
<dbReference type="Gene3D" id="3.40.50.720">
    <property type="entry name" value="NAD(P)-binding Rossmann-like Domain"/>
    <property type="match status" value="1"/>
</dbReference>
<sequence>MVLSMEKWVGKVAIVTGASSGIGAAIAEKLVEQGLTVVGVARRVALIETQAQKLSNKKGKLHAVKADLTVETDVLDAFKWTLENLGPVHILVNNAGILKEELLTRGQSEDWKRAFEVNVLALCIATREAVKIMNAHNIDGHIIHINSILGHHVAIEPKLNVYPATKHAVTALTETLRQELNSLGSKIKVTSISPGLVVSELTLLSKNISEERRKNFEGRPILQAEDIADGVVYALSTPPHVQVHELTIKPVGEPI</sequence>
<dbReference type="FunCoup" id="D7EJA1">
    <property type="interactions" value="111"/>
</dbReference>
<dbReference type="PANTHER" id="PTHR43115">
    <property type="entry name" value="DEHYDROGENASE/REDUCTASE SDR FAMILY MEMBER 11"/>
    <property type="match status" value="1"/>
</dbReference>
<dbReference type="AlphaFoldDB" id="D7EJA1"/>
<keyword evidence="2" id="KW-0560">Oxidoreductase</keyword>
<protein>
    <submittedName>
        <fullName evidence="4">Dehydrogenase/reductase SDR family member 11-like Protein</fullName>
    </submittedName>
</protein>
<dbReference type="STRING" id="7070.D7EJA1"/>
<dbReference type="PRINTS" id="PR00081">
    <property type="entry name" value="GDHRDH"/>
</dbReference>
<dbReference type="eggNOG" id="KOG1205">
    <property type="taxonomic scope" value="Eukaryota"/>
</dbReference>
<proteinExistence type="inferred from homology"/>
<dbReference type="OrthoDB" id="1933717at2759"/>
<dbReference type="OMA" id="IYGATKW"/>
<organism evidence="4 5">
    <name type="scientific">Tribolium castaneum</name>
    <name type="common">Red flour beetle</name>
    <dbReference type="NCBI Taxonomy" id="7070"/>
    <lineage>
        <taxon>Eukaryota</taxon>
        <taxon>Metazoa</taxon>
        <taxon>Ecdysozoa</taxon>
        <taxon>Arthropoda</taxon>
        <taxon>Hexapoda</taxon>
        <taxon>Insecta</taxon>
        <taxon>Pterygota</taxon>
        <taxon>Neoptera</taxon>
        <taxon>Endopterygota</taxon>
        <taxon>Coleoptera</taxon>
        <taxon>Polyphaga</taxon>
        <taxon>Cucujiformia</taxon>
        <taxon>Tenebrionidae</taxon>
        <taxon>Tenebrionidae incertae sedis</taxon>
        <taxon>Tribolium</taxon>
    </lineage>
</organism>
<dbReference type="InParanoid" id="D7EJA1"/>
<dbReference type="PROSITE" id="PS00061">
    <property type="entry name" value="ADH_SHORT"/>
    <property type="match status" value="1"/>
</dbReference>
<dbReference type="GO" id="GO:0016616">
    <property type="term" value="F:oxidoreductase activity, acting on the CH-OH group of donors, NAD or NADP as acceptor"/>
    <property type="evidence" value="ECO:0007669"/>
    <property type="project" value="UniProtKB-ARBA"/>
</dbReference>
<evidence type="ECO:0000313" key="4">
    <source>
        <dbReference type="EMBL" id="EFA12618.1"/>
    </source>
</evidence>
<keyword evidence="5" id="KW-1185">Reference proteome</keyword>
<dbReference type="InterPro" id="IPR002347">
    <property type="entry name" value="SDR_fam"/>
</dbReference>
<dbReference type="InterPro" id="IPR020904">
    <property type="entry name" value="Sc_DH/Rdtase_CS"/>
</dbReference>
<dbReference type="PANTHER" id="PTHR43115:SF4">
    <property type="entry name" value="DEHYDROGENASE_REDUCTASE SDR FAMILY MEMBER 11"/>
    <property type="match status" value="1"/>
</dbReference>
<name>D7EJA1_TRICA</name>
<evidence type="ECO:0000256" key="2">
    <source>
        <dbReference type="ARBA" id="ARBA00023002"/>
    </source>
</evidence>
<comment type="similarity">
    <text evidence="1 3">Belongs to the short-chain dehydrogenases/reductases (SDR) family.</text>
</comment>
<dbReference type="InterPro" id="IPR036291">
    <property type="entry name" value="NAD(P)-bd_dom_sf"/>
</dbReference>
<reference evidence="4 5" key="1">
    <citation type="journal article" date="2008" name="Nature">
        <title>The genome of the model beetle and pest Tribolium castaneum.</title>
        <authorList>
            <consortium name="Tribolium Genome Sequencing Consortium"/>
            <person name="Richards S."/>
            <person name="Gibbs R.A."/>
            <person name="Weinstock G.M."/>
            <person name="Brown S.J."/>
            <person name="Denell R."/>
            <person name="Beeman R.W."/>
            <person name="Gibbs R."/>
            <person name="Beeman R.W."/>
            <person name="Brown S.J."/>
            <person name="Bucher G."/>
            <person name="Friedrich M."/>
            <person name="Grimmelikhuijzen C.J."/>
            <person name="Klingler M."/>
            <person name="Lorenzen M."/>
            <person name="Richards S."/>
            <person name="Roth S."/>
            <person name="Schroder R."/>
            <person name="Tautz D."/>
            <person name="Zdobnov E.M."/>
            <person name="Muzny D."/>
            <person name="Gibbs R.A."/>
            <person name="Weinstock G.M."/>
            <person name="Attaway T."/>
            <person name="Bell S."/>
            <person name="Buhay C.J."/>
            <person name="Chandrabose M.N."/>
            <person name="Chavez D."/>
            <person name="Clerk-Blankenburg K.P."/>
            <person name="Cree A."/>
            <person name="Dao M."/>
            <person name="Davis C."/>
            <person name="Chacko J."/>
            <person name="Dinh H."/>
            <person name="Dugan-Rocha S."/>
            <person name="Fowler G."/>
            <person name="Garner T.T."/>
            <person name="Garnes J."/>
            <person name="Gnirke A."/>
            <person name="Hawes A."/>
            <person name="Hernandez J."/>
            <person name="Hines S."/>
            <person name="Holder M."/>
            <person name="Hume J."/>
            <person name="Jhangiani S.N."/>
            <person name="Joshi V."/>
            <person name="Khan Z.M."/>
            <person name="Jackson L."/>
            <person name="Kovar C."/>
            <person name="Kowis A."/>
            <person name="Lee S."/>
            <person name="Lewis L.R."/>
            <person name="Margolis J."/>
            <person name="Morgan M."/>
            <person name="Nazareth L.V."/>
            <person name="Nguyen N."/>
            <person name="Okwuonu G."/>
            <person name="Parker D."/>
            <person name="Richards S."/>
            <person name="Ruiz S.J."/>
            <person name="Santibanez J."/>
            <person name="Savard J."/>
            <person name="Scherer S.E."/>
            <person name="Schneider B."/>
            <person name="Sodergren E."/>
            <person name="Tautz D."/>
            <person name="Vattahil S."/>
            <person name="Villasana D."/>
            <person name="White C.S."/>
            <person name="Wright R."/>
            <person name="Park Y."/>
            <person name="Beeman R.W."/>
            <person name="Lord J."/>
            <person name="Oppert B."/>
            <person name="Lorenzen M."/>
            <person name="Brown S."/>
            <person name="Wang L."/>
            <person name="Savard J."/>
            <person name="Tautz D."/>
            <person name="Richards S."/>
            <person name="Weinstock G."/>
            <person name="Gibbs R.A."/>
            <person name="Liu Y."/>
            <person name="Worley K."/>
            <person name="Weinstock G."/>
            <person name="Elsik C.G."/>
            <person name="Reese J.T."/>
            <person name="Elhaik E."/>
            <person name="Landan G."/>
            <person name="Graur D."/>
            <person name="Arensburger P."/>
            <person name="Atkinson P."/>
            <person name="Beeman R.W."/>
            <person name="Beidler J."/>
            <person name="Brown S.J."/>
            <person name="Demuth J.P."/>
            <person name="Drury D.W."/>
            <person name="Du Y.Z."/>
            <person name="Fujiwara H."/>
            <person name="Lorenzen M."/>
            <person name="Maselli V."/>
            <person name="Osanai M."/>
            <person name="Park Y."/>
            <person name="Robertson H.M."/>
            <person name="Tu Z."/>
            <person name="Wang J.J."/>
            <person name="Wang S."/>
            <person name="Richards S."/>
            <person name="Song H."/>
            <person name="Zhang L."/>
            <person name="Sodergren E."/>
            <person name="Werner D."/>
            <person name="Stanke M."/>
            <person name="Morgenstern B."/>
            <person name="Solovyev V."/>
            <person name="Kosarev P."/>
            <person name="Brown G."/>
            <person name="Chen H.C."/>
            <person name="Ermolaeva O."/>
            <person name="Hlavina W."/>
            <person name="Kapustin Y."/>
            <person name="Kiryutin B."/>
            <person name="Kitts P."/>
            <person name="Maglott D."/>
            <person name="Pruitt K."/>
            <person name="Sapojnikov V."/>
            <person name="Souvorov A."/>
            <person name="Mackey A.J."/>
            <person name="Waterhouse R.M."/>
            <person name="Wyder S."/>
            <person name="Zdobnov E.M."/>
            <person name="Zdobnov E.M."/>
            <person name="Wyder S."/>
            <person name="Kriventseva E.V."/>
            <person name="Kadowaki T."/>
            <person name="Bork P."/>
            <person name="Aranda M."/>
            <person name="Bao R."/>
            <person name="Beermann A."/>
            <person name="Berns N."/>
            <person name="Bolognesi R."/>
            <person name="Bonneton F."/>
            <person name="Bopp D."/>
            <person name="Brown S.J."/>
            <person name="Bucher G."/>
            <person name="Butts T."/>
            <person name="Chaumot A."/>
            <person name="Denell R.E."/>
            <person name="Ferrier D.E."/>
            <person name="Friedrich M."/>
            <person name="Gordon C.M."/>
            <person name="Jindra M."/>
            <person name="Klingler M."/>
            <person name="Lan Q."/>
            <person name="Lattorff H.M."/>
            <person name="Laudet V."/>
            <person name="von Levetsow C."/>
            <person name="Liu Z."/>
            <person name="Lutz R."/>
            <person name="Lynch J.A."/>
            <person name="da Fonseca R.N."/>
            <person name="Posnien N."/>
            <person name="Reuter R."/>
            <person name="Roth S."/>
            <person name="Savard J."/>
            <person name="Schinko J.B."/>
            <person name="Schmitt C."/>
            <person name="Schoppmeier M."/>
            <person name="Schroder R."/>
            <person name="Shippy T.D."/>
            <person name="Simonnet F."/>
            <person name="Marques-Souza H."/>
            <person name="Tautz D."/>
            <person name="Tomoyasu Y."/>
            <person name="Trauner J."/>
            <person name="Van der Zee M."/>
            <person name="Vervoort M."/>
            <person name="Wittkopp N."/>
            <person name="Wimmer E.A."/>
            <person name="Yang X."/>
            <person name="Jones A.K."/>
            <person name="Sattelle D.B."/>
            <person name="Ebert P.R."/>
            <person name="Nelson D."/>
            <person name="Scott J.G."/>
            <person name="Beeman R.W."/>
            <person name="Muthukrishnan S."/>
            <person name="Kramer K.J."/>
            <person name="Arakane Y."/>
            <person name="Beeman R.W."/>
            <person name="Zhu Q."/>
            <person name="Hogenkamp D."/>
            <person name="Dixit R."/>
            <person name="Oppert B."/>
            <person name="Jiang H."/>
            <person name="Zou Z."/>
            <person name="Marshall J."/>
            <person name="Elpidina E."/>
            <person name="Vinokurov K."/>
            <person name="Oppert C."/>
            <person name="Zou Z."/>
            <person name="Evans J."/>
            <person name="Lu Z."/>
            <person name="Zhao P."/>
            <person name="Sumathipala N."/>
            <person name="Altincicek B."/>
            <person name="Vilcinskas A."/>
            <person name="Williams M."/>
            <person name="Hultmark D."/>
            <person name="Hetru C."/>
            <person name="Jiang H."/>
            <person name="Grimmelikhuijzen C.J."/>
            <person name="Hauser F."/>
            <person name="Cazzamali G."/>
            <person name="Williamson M."/>
            <person name="Park Y."/>
            <person name="Li B."/>
            <person name="Tanaka Y."/>
            <person name="Predel R."/>
            <person name="Neupert S."/>
            <person name="Schachtner J."/>
            <person name="Verleyen P."/>
            <person name="Raible F."/>
            <person name="Bork P."/>
            <person name="Friedrich M."/>
            <person name="Walden K.K."/>
            <person name="Robertson H.M."/>
            <person name="Angeli S."/>
            <person name="Foret S."/>
            <person name="Bucher G."/>
            <person name="Schuetz S."/>
            <person name="Maleszka R."/>
            <person name="Wimmer E.A."/>
            <person name="Beeman R.W."/>
            <person name="Lorenzen M."/>
            <person name="Tomoyasu Y."/>
            <person name="Miller S.C."/>
            <person name="Grossmann D."/>
            <person name="Bucher G."/>
        </authorList>
    </citation>
    <scope>NUCLEOTIDE SEQUENCE [LARGE SCALE GENOMIC DNA]</scope>
    <source>
        <strain evidence="4 5">Georgia GA2</strain>
    </source>
</reference>
<dbReference type="Proteomes" id="UP000007266">
    <property type="component" value="Unassembled WGS sequence"/>
</dbReference>
<evidence type="ECO:0000256" key="3">
    <source>
        <dbReference type="RuleBase" id="RU000363"/>
    </source>
</evidence>
<dbReference type="EMBL" id="KQ971889">
    <property type="protein sequence ID" value="EFA12618.1"/>
    <property type="molecule type" value="Genomic_DNA"/>
</dbReference>
<dbReference type="Pfam" id="PF00106">
    <property type="entry name" value="adh_short"/>
    <property type="match status" value="1"/>
</dbReference>
<accession>D7EJA1</accession>
<evidence type="ECO:0000256" key="1">
    <source>
        <dbReference type="ARBA" id="ARBA00006484"/>
    </source>
</evidence>
<evidence type="ECO:0000313" key="5">
    <source>
        <dbReference type="Proteomes" id="UP000007266"/>
    </source>
</evidence>
<reference evidence="4 5" key="2">
    <citation type="journal article" date="2010" name="Nucleic Acids Res.">
        <title>BeetleBase in 2010: revisions to provide comprehensive genomic information for Tribolium castaneum.</title>
        <authorList>
            <person name="Kim H.S."/>
            <person name="Murphy T."/>
            <person name="Xia J."/>
            <person name="Caragea D."/>
            <person name="Park Y."/>
            <person name="Beeman R.W."/>
            <person name="Lorenzen M.D."/>
            <person name="Butcher S."/>
            <person name="Manak J.R."/>
            <person name="Brown S.J."/>
        </authorList>
    </citation>
    <scope>NUCLEOTIDE SEQUENCE [LARGE SCALE GENOMIC DNA]</scope>
    <source>
        <strain evidence="4 5">Georgia GA2</strain>
    </source>
</reference>
<dbReference type="SUPFAM" id="SSF51735">
    <property type="entry name" value="NAD(P)-binding Rossmann-fold domains"/>
    <property type="match status" value="1"/>
</dbReference>